<gene>
    <name evidence="3" type="ORF">CINCED_3A008428</name>
</gene>
<proteinExistence type="predicted"/>
<keyword evidence="4" id="KW-1185">Reference proteome</keyword>
<protein>
    <submittedName>
        <fullName evidence="3">Uncharacterized protein</fullName>
    </submittedName>
</protein>
<dbReference type="Proteomes" id="UP000325440">
    <property type="component" value="Unassembled WGS sequence"/>
</dbReference>
<dbReference type="OrthoDB" id="6629738at2759"/>
<keyword evidence="2" id="KW-0732">Signal</keyword>
<organism evidence="3 4">
    <name type="scientific">Cinara cedri</name>
    <dbReference type="NCBI Taxonomy" id="506608"/>
    <lineage>
        <taxon>Eukaryota</taxon>
        <taxon>Metazoa</taxon>
        <taxon>Ecdysozoa</taxon>
        <taxon>Arthropoda</taxon>
        <taxon>Hexapoda</taxon>
        <taxon>Insecta</taxon>
        <taxon>Pterygota</taxon>
        <taxon>Neoptera</taxon>
        <taxon>Paraneoptera</taxon>
        <taxon>Hemiptera</taxon>
        <taxon>Sternorrhyncha</taxon>
        <taxon>Aphidomorpha</taxon>
        <taxon>Aphidoidea</taxon>
        <taxon>Aphididae</taxon>
        <taxon>Lachninae</taxon>
        <taxon>Cinara</taxon>
    </lineage>
</organism>
<feature type="transmembrane region" description="Helical" evidence="1">
    <location>
        <begin position="269"/>
        <end position="288"/>
    </location>
</feature>
<evidence type="ECO:0000256" key="1">
    <source>
        <dbReference type="SAM" id="Phobius"/>
    </source>
</evidence>
<feature type="transmembrane region" description="Helical" evidence="1">
    <location>
        <begin position="239"/>
        <end position="262"/>
    </location>
</feature>
<evidence type="ECO:0000256" key="2">
    <source>
        <dbReference type="SAM" id="SignalP"/>
    </source>
</evidence>
<reference evidence="3 4" key="1">
    <citation type="submission" date="2019-08" db="EMBL/GenBank/DDBJ databases">
        <authorList>
            <person name="Alioto T."/>
            <person name="Alioto T."/>
            <person name="Gomez Garrido J."/>
        </authorList>
    </citation>
    <scope>NUCLEOTIDE SEQUENCE [LARGE SCALE GENOMIC DNA]</scope>
</reference>
<feature type="chain" id="PRO_5023133107" evidence="2">
    <location>
        <begin position="23"/>
        <end position="425"/>
    </location>
</feature>
<keyword evidence="1" id="KW-0472">Membrane</keyword>
<dbReference type="EMBL" id="CABPRJ010000957">
    <property type="protein sequence ID" value="VVC32637.1"/>
    <property type="molecule type" value="Genomic_DNA"/>
</dbReference>
<name>A0A5E4MP40_9HEMI</name>
<accession>A0A5E4MP40</accession>
<sequence>MEPKKIAACTLLWFFAYPGVYGTDEIDKTDDILDPVADAQSTATNADDKIGLNVEMTEKPLPISILENNYKEKIEAVSSDCLSKTLCPISGLVVPNELSSVVGSYDQLIGLLHSPKLLATLSTAQIHSIISVLTSSPGLLTVLPVSALVNVLSALCSSREILAALPKHRLYALLMVFTVRPNLLSSLPTALLVQLAAGLLSLSPGVLYDVPASVLEKFLGSACTPDVLGSLTVPQLVNLLTLLSLSVPLVKGLPVVAFVALVDFLGLKPTVLGVLPPTTLFALLRGLFETVSESSLYLLNGSTVAAVVKLFAVLLTPQILNVLPLKTFDTLLAIFWSSPSLLAALPTANVVSLLSAVASSPNILVAVNACYLQSLLVTIASDPILLKAVPRRLIVELINAMVTYLPKCVRSIPKPTLCTLLGTDV</sequence>
<keyword evidence="1" id="KW-0812">Transmembrane</keyword>
<evidence type="ECO:0000313" key="4">
    <source>
        <dbReference type="Proteomes" id="UP000325440"/>
    </source>
</evidence>
<feature type="transmembrane region" description="Helical" evidence="1">
    <location>
        <begin position="328"/>
        <end position="351"/>
    </location>
</feature>
<evidence type="ECO:0000313" key="3">
    <source>
        <dbReference type="EMBL" id="VVC32637.1"/>
    </source>
</evidence>
<keyword evidence="1" id="KW-1133">Transmembrane helix</keyword>
<dbReference type="AlphaFoldDB" id="A0A5E4MP40"/>
<feature type="transmembrane region" description="Helical" evidence="1">
    <location>
        <begin position="294"/>
        <end position="316"/>
    </location>
</feature>
<feature type="signal peptide" evidence="2">
    <location>
        <begin position="1"/>
        <end position="22"/>
    </location>
</feature>